<keyword evidence="1" id="KW-0238">DNA-binding</keyword>
<sequence length="152" mass="17101">MFITTRTQYAVIALLELQSNEGKYITLSSIADKHFIELSYLEVICTKLRRNGILKAAKGPGGGYSLVKPANQISLLSILMATGERIKLTRCNGEYGCMKNNQKCETHELWSSMEKHIKDYLHSINLPSIKDSSGCNLMRKIISQYSNDIPRS</sequence>
<reference evidence="2" key="1">
    <citation type="submission" date="2022-10" db="EMBL/GenBank/DDBJ databases">
        <title>Host association and intracellularity evolved multiple times independently in the Rickettsiales.</title>
        <authorList>
            <person name="Castelli M."/>
            <person name="Nardi T."/>
            <person name="Gammuto L."/>
            <person name="Bellinzona G."/>
            <person name="Sabaneyeva E."/>
            <person name="Potekhin A."/>
            <person name="Serra V."/>
            <person name="Petroni G."/>
            <person name="Sassera D."/>
        </authorList>
    </citation>
    <scope>NUCLEOTIDE SEQUENCE [LARGE SCALE GENOMIC DNA]</scope>
    <source>
        <strain evidence="2">US_Bl 11III1</strain>
    </source>
</reference>
<dbReference type="InterPro" id="IPR036390">
    <property type="entry name" value="WH_DNA-bd_sf"/>
</dbReference>
<name>A0ABZ0USM2_9RICK</name>
<dbReference type="SUPFAM" id="SSF46785">
    <property type="entry name" value="Winged helix' DNA-binding domain"/>
    <property type="match status" value="1"/>
</dbReference>
<dbReference type="InterPro" id="IPR000944">
    <property type="entry name" value="Tscrpt_reg_Rrf2"/>
</dbReference>
<dbReference type="PANTHER" id="PTHR33221">
    <property type="entry name" value="WINGED HELIX-TURN-HELIX TRANSCRIPTIONAL REGULATOR, RRF2 FAMILY"/>
    <property type="match status" value="1"/>
</dbReference>
<dbReference type="EMBL" id="CP110343">
    <property type="protein sequence ID" value="WPX98024.1"/>
    <property type="molecule type" value="Genomic_DNA"/>
</dbReference>
<keyword evidence="3" id="KW-1185">Reference proteome</keyword>
<dbReference type="NCBIfam" id="TIGR00738">
    <property type="entry name" value="rrf2_super"/>
    <property type="match status" value="1"/>
</dbReference>
<gene>
    <name evidence="2" type="ORF">Fokcrypt_00552</name>
</gene>
<protein>
    <submittedName>
        <fullName evidence="2">HTH-type transcriptional regulator IscR</fullName>
    </submittedName>
</protein>
<dbReference type="Pfam" id="PF02082">
    <property type="entry name" value="Rrf2"/>
    <property type="match status" value="1"/>
</dbReference>
<evidence type="ECO:0000313" key="3">
    <source>
        <dbReference type="Proteomes" id="UP001325140"/>
    </source>
</evidence>
<evidence type="ECO:0000313" key="2">
    <source>
        <dbReference type="EMBL" id="WPX98024.1"/>
    </source>
</evidence>
<evidence type="ECO:0000256" key="1">
    <source>
        <dbReference type="ARBA" id="ARBA00023125"/>
    </source>
</evidence>
<proteinExistence type="predicted"/>
<dbReference type="PANTHER" id="PTHR33221:SF5">
    <property type="entry name" value="HTH-TYPE TRANSCRIPTIONAL REGULATOR ISCR"/>
    <property type="match status" value="1"/>
</dbReference>
<dbReference type="InterPro" id="IPR030489">
    <property type="entry name" value="TR_Rrf2-type_CS"/>
</dbReference>
<accession>A0ABZ0USM2</accession>
<dbReference type="PROSITE" id="PS51197">
    <property type="entry name" value="HTH_RRF2_2"/>
    <property type="match status" value="1"/>
</dbReference>
<organism evidence="2 3">
    <name type="scientific">Candidatus Fokinia crypta</name>
    <dbReference type="NCBI Taxonomy" id="1920990"/>
    <lineage>
        <taxon>Bacteria</taxon>
        <taxon>Pseudomonadati</taxon>
        <taxon>Pseudomonadota</taxon>
        <taxon>Alphaproteobacteria</taxon>
        <taxon>Rickettsiales</taxon>
        <taxon>Candidatus Midichloriaceae</taxon>
        <taxon>Candidatus Fokinia</taxon>
    </lineage>
</organism>
<dbReference type="PROSITE" id="PS01332">
    <property type="entry name" value="HTH_RRF2_1"/>
    <property type="match status" value="1"/>
</dbReference>
<dbReference type="RefSeq" id="WP_323722002.1">
    <property type="nucleotide sequence ID" value="NZ_CP110343.1"/>
</dbReference>
<dbReference type="InterPro" id="IPR036388">
    <property type="entry name" value="WH-like_DNA-bd_sf"/>
</dbReference>
<dbReference type="Gene3D" id="1.10.10.10">
    <property type="entry name" value="Winged helix-like DNA-binding domain superfamily/Winged helix DNA-binding domain"/>
    <property type="match status" value="1"/>
</dbReference>
<dbReference type="Proteomes" id="UP001325140">
    <property type="component" value="Chromosome"/>
</dbReference>